<dbReference type="InterPro" id="IPR020843">
    <property type="entry name" value="ER"/>
</dbReference>
<feature type="domain" description="Enoyl reductase (ER)" evidence="6">
    <location>
        <begin position="16"/>
        <end position="345"/>
    </location>
</feature>
<dbReference type="Pfam" id="PF00107">
    <property type="entry name" value="ADH_zinc_N"/>
    <property type="match status" value="1"/>
</dbReference>
<dbReference type="RefSeq" id="WP_330095152.1">
    <property type="nucleotide sequence ID" value="NZ_JAUZMY010000048.1"/>
</dbReference>
<dbReference type="Gene3D" id="3.40.50.720">
    <property type="entry name" value="NAD(P)-binding Rossmann-like Domain"/>
    <property type="match status" value="1"/>
</dbReference>
<proteinExistence type="inferred from homology"/>
<dbReference type="InterPro" id="IPR050129">
    <property type="entry name" value="Zn_alcohol_dh"/>
</dbReference>
<dbReference type="Proteomes" id="UP001356095">
    <property type="component" value="Unassembled WGS sequence"/>
</dbReference>
<keyword evidence="8" id="KW-1185">Reference proteome</keyword>
<dbReference type="EMBL" id="JAUZMY010000048">
    <property type="protein sequence ID" value="MEE2041393.1"/>
    <property type="molecule type" value="Genomic_DNA"/>
</dbReference>
<reference evidence="7 8" key="1">
    <citation type="submission" date="2023-08" db="EMBL/GenBank/DDBJ databases">
        <authorList>
            <person name="Girao M."/>
            <person name="Carvalho M.F."/>
        </authorList>
    </citation>
    <scope>NUCLEOTIDE SEQUENCE [LARGE SCALE GENOMIC DNA]</scope>
    <source>
        <strain evidence="7 8">CT-R113</strain>
    </source>
</reference>
<evidence type="ECO:0000256" key="4">
    <source>
        <dbReference type="ARBA" id="ARBA00023002"/>
    </source>
</evidence>
<evidence type="ECO:0000256" key="3">
    <source>
        <dbReference type="ARBA" id="ARBA00022833"/>
    </source>
</evidence>
<comment type="similarity">
    <text evidence="5">Belongs to the zinc-containing alcohol dehydrogenase family.</text>
</comment>
<evidence type="ECO:0000256" key="1">
    <source>
        <dbReference type="ARBA" id="ARBA00001947"/>
    </source>
</evidence>
<dbReference type="SMART" id="SM00829">
    <property type="entry name" value="PKS_ER"/>
    <property type="match status" value="1"/>
</dbReference>
<evidence type="ECO:0000259" key="6">
    <source>
        <dbReference type="SMART" id="SM00829"/>
    </source>
</evidence>
<dbReference type="SUPFAM" id="SSF50129">
    <property type="entry name" value="GroES-like"/>
    <property type="match status" value="1"/>
</dbReference>
<keyword evidence="3 5" id="KW-0862">Zinc</keyword>
<sequence length="348" mass="36717">MNNEIPETMSALFKPGPVAGLQLIETPVPRPGDDDVLIRVLLTGLCGTDLHIAAWDDWARRSVRTPLIPGHECVGQIVEVGIGVTELREGQFVGVEGHLTCGRCQQCRAGARHLCLRNTNLGVHTDGVFAQYVAVPAANVWVHGKGVPLEVASIFDPLGNAVHAATTHPISGLSVLITGAGPIGLMAAQICARMGARSVVITDISSFRLGLAEHIDVTPAAAPQSGPDELRTVGDTPLGFDIGLEMSGAPEALQTMLDAVSPGGRIVALGLPSRDTPVDWADISTRMLNIQGVSGRRIPETWRSVAALVANGLDPSFVITHKFRYDQYDEAFATAAGGQAGKVLLDWA</sequence>
<accession>A0ABU7KGN5</accession>
<dbReference type="InterPro" id="IPR013154">
    <property type="entry name" value="ADH-like_N"/>
</dbReference>
<evidence type="ECO:0000313" key="7">
    <source>
        <dbReference type="EMBL" id="MEE2041393.1"/>
    </source>
</evidence>
<gene>
    <name evidence="7" type="primary">tdh</name>
    <name evidence="7" type="ORF">Q8791_29630</name>
</gene>
<dbReference type="PANTHER" id="PTHR43401:SF2">
    <property type="entry name" value="L-THREONINE 3-DEHYDROGENASE"/>
    <property type="match status" value="1"/>
</dbReference>
<evidence type="ECO:0000256" key="2">
    <source>
        <dbReference type="ARBA" id="ARBA00022723"/>
    </source>
</evidence>
<name>A0ABU7KGN5_9ACTN</name>
<dbReference type="InterPro" id="IPR013149">
    <property type="entry name" value="ADH-like_C"/>
</dbReference>
<dbReference type="PROSITE" id="PS00059">
    <property type="entry name" value="ADH_ZINC"/>
    <property type="match status" value="1"/>
</dbReference>
<dbReference type="InterPro" id="IPR036291">
    <property type="entry name" value="NAD(P)-bd_dom_sf"/>
</dbReference>
<evidence type="ECO:0000313" key="8">
    <source>
        <dbReference type="Proteomes" id="UP001356095"/>
    </source>
</evidence>
<dbReference type="PANTHER" id="PTHR43401">
    <property type="entry name" value="L-THREONINE 3-DEHYDROGENASE"/>
    <property type="match status" value="1"/>
</dbReference>
<dbReference type="SUPFAM" id="SSF51735">
    <property type="entry name" value="NAD(P)-binding Rossmann-fold domains"/>
    <property type="match status" value="1"/>
</dbReference>
<dbReference type="InterPro" id="IPR002328">
    <property type="entry name" value="ADH_Zn_CS"/>
</dbReference>
<evidence type="ECO:0000256" key="5">
    <source>
        <dbReference type="RuleBase" id="RU361277"/>
    </source>
</evidence>
<dbReference type="InterPro" id="IPR011032">
    <property type="entry name" value="GroES-like_sf"/>
</dbReference>
<dbReference type="Gene3D" id="3.90.180.10">
    <property type="entry name" value="Medium-chain alcohol dehydrogenases, catalytic domain"/>
    <property type="match status" value="1"/>
</dbReference>
<comment type="cofactor">
    <cofactor evidence="1 5">
        <name>Zn(2+)</name>
        <dbReference type="ChEBI" id="CHEBI:29105"/>
    </cofactor>
</comment>
<keyword evidence="2 5" id="KW-0479">Metal-binding</keyword>
<keyword evidence="4 7" id="KW-0560">Oxidoreductase</keyword>
<dbReference type="GO" id="GO:0008743">
    <property type="term" value="F:L-threonine 3-dehydrogenase activity"/>
    <property type="evidence" value="ECO:0007669"/>
    <property type="project" value="UniProtKB-EC"/>
</dbReference>
<dbReference type="EC" id="1.1.1.103" evidence="7"/>
<comment type="caution">
    <text evidence="7">The sequence shown here is derived from an EMBL/GenBank/DDBJ whole genome shotgun (WGS) entry which is preliminary data.</text>
</comment>
<protein>
    <submittedName>
        <fullName evidence="7">L-threonine 3-dehydrogenase</fullName>
        <ecNumber evidence="7">1.1.1.103</ecNumber>
    </submittedName>
</protein>
<dbReference type="NCBIfam" id="NF003808">
    <property type="entry name" value="PRK05396.1"/>
    <property type="match status" value="1"/>
</dbReference>
<organism evidence="7 8">
    <name type="scientific">Nocardiopsis codii</name>
    <dbReference type="NCBI Taxonomy" id="3065942"/>
    <lineage>
        <taxon>Bacteria</taxon>
        <taxon>Bacillati</taxon>
        <taxon>Actinomycetota</taxon>
        <taxon>Actinomycetes</taxon>
        <taxon>Streptosporangiales</taxon>
        <taxon>Nocardiopsidaceae</taxon>
        <taxon>Nocardiopsis</taxon>
    </lineage>
</organism>
<dbReference type="Pfam" id="PF08240">
    <property type="entry name" value="ADH_N"/>
    <property type="match status" value="1"/>
</dbReference>